<feature type="chain" id="PRO_5042563944" evidence="1">
    <location>
        <begin position="22"/>
        <end position="146"/>
    </location>
</feature>
<comment type="caution">
    <text evidence="2">The sequence shown here is derived from an EMBL/GenBank/DDBJ whole genome shotgun (WGS) entry which is preliminary data.</text>
</comment>
<dbReference type="Proteomes" id="UP001271007">
    <property type="component" value="Unassembled WGS sequence"/>
</dbReference>
<evidence type="ECO:0000256" key="1">
    <source>
        <dbReference type="SAM" id="SignalP"/>
    </source>
</evidence>
<gene>
    <name evidence="2" type="ORF">LTR09_009766</name>
</gene>
<dbReference type="AlphaFoldDB" id="A0AAJ0DES7"/>
<accession>A0AAJ0DES7</accession>
<evidence type="ECO:0000313" key="2">
    <source>
        <dbReference type="EMBL" id="KAK3048871.1"/>
    </source>
</evidence>
<sequence length="146" mass="15425">MKTTMNALVGLAATLAATVTADFTIQAWSGDDCSGDQVLYDVKFETCWPTYDSNSYRLYDISDAALNEQFIIFAPNACPFDSTDSYNDVLTTGCAYAPQSLSDSNYVGAESSCWPADKVTTRGSVGKALDSNVDASGYCSVLAGGG</sequence>
<proteinExistence type="predicted"/>
<feature type="signal peptide" evidence="1">
    <location>
        <begin position="1"/>
        <end position="21"/>
    </location>
</feature>
<dbReference type="EMBL" id="JAWDJX010000044">
    <property type="protein sequence ID" value="KAK3048871.1"/>
    <property type="molecule type" value="Genomic_DNA"/>
</dbReference>
<organism evidence="2 3">
    <name type="scientific">Extremus antarcticus</name>
    <dbReference type="NCBI Taxonomy" id="702011"/>
    <lineage>
        <taxon>Eukaryota</taxon>
        <taxon>Fungi</taxon>
        <taxon>Dikarya</taxon>
        <taxon>Ascomycota</taxon>
        <taxon>Pezizomycotina</taxon>
        <taxon>Dothideomycetes</taxon>
        <taxon>Dothideomycetidae</taxon>
        <taxon>Mycosphaerellales</taxon>
        <taxon>Extremaceae</taxon>
        <taxon>Extremus</taxon>
    </lineage>
</organism>
<evidence type="ECO:0000313" key="3">
    <source>
        <dbReference type="Proteomes" id="UP001271007"/>
    </source>
</evidence>
<protein>
    <submittedName>
        <fullName evidence="2">Uncharacterized protein</fullName>
    </submittedName>
</protein>
<name>A0AAJ0DES7_9PEZI</name>
<reference evidence="2" key="1">
    <citation type="submission" date="2023-04" db="EMBL/GenBank/DDBJ databases">
        <title>Black Yeasts Isolated from many extreme environments.</title>
        <authorList>
            <person name="Coleine C."/>
            <person name="Stajich J.E."/>
            <person name="Selbmann L."/>
        </authorList>
    </citation>
    <scope>NUCLEOTIDE SEQUENCE</scope>
    <source>
        <strain evidence="2">CCFEE 5312</strain>
    </source>
</reference>
<keyword evidence="1" id="KW-0732">Signal</keyword>
<keyword evidence="3" id="KW-1185">Reference proteome</keyword>